<dbReference type="InterPro" id="IPR007156">
    <property type="entry name" value="MamQ_LemA"/>
</dbReference>
<evidence type="ECO:0000256" key="3">
    <source>
        <dbReference type="ARBA" id="ARBA00022692"/>
    </source>
</evidence>
<keyword evidence="6" id="KW-0175">Coiled coil</keyword>
<evidence type="ECO:0000256" key="7">
    <source>
        <dbReference type="SAM" id="Phobius"/>
    </source>
</evidence>
<dbReference type="GO" id="GO:0016020">
    <property type="term" value="C:membrane"/>
    <property type="evidence" value="ECO:0007669"/>
    <property type="project" value="UniProtKB-SubCell"/>
</dbReference>
<dbReference type="Proteomes" id="UP000235034">
    <property type="component" value="Unassembled WGS sequence"/>
</dbReference>
<name>A0A2N5J5Y2_9BIFI</name>
<evidence type="ECO:0000256" key="6">
    <source>
        <dbReference type="SAM" id="Coils"/>
    </source>
</evidence>
<evidence type="ECO:0000256" key="1">
    <source>
        <dbReference type="ARBA" id="ARBA00004167"/>
    </source>
</evidence>
<evidence type="ECO:0000256" key="2">
    <source>
        <dbReference type="ARBA" id="ARBA00008854"/>
    </source>
</evidence>
<keyword evidence="4 7" id="KW-1133">Transmembrane helix</keyword>
<keyword evidence="9" id="KW-1185">Reference proteome</keyword>
<comment type="subcellular location">
    <subcellularLocation>
        <location evidence="1">Membrane</location>
        <topology evidence="1">Single-pass membrane protein</topology>
    </subcellularLocation>
</comment>
<evidence type="ECO:0000256" key="4">
    <source>
        <dbReference type="ARBA" id="ARBA00022989"/>
    </source>
</evidence>
<protein>
    <submittedName>
        <fullName evidence="8">LemA family protein</fullName>
    </submittedName>
</protein>
<keyword evidence="3 7" id="KW-0812">Transmembrane</keyword>
<evidence type="ECO:0000313" key="8">
    <source>
        <dbReference type="EMBL" id="PLS29620.1"/>
    </source>
</evidence>
<dbReference type="PANTHER" id="PTHR34478:SF1">
    <property type="entry name" value="PROTEIN LEMA"/>
    <property type="match status" value="1"/>
</dbReference>
<dbReference type="AlphaFoldDB" id="A0A2N5J5Y2"/>
<comment type="similarity">
    <text evidence="2">Belongs to the LemA family.</text>
</comment>
<gene>
    <name evidence="8" type="ORF">Uis4E_0257</name>
</gene>
<comment type="caution">
    <text evidence="8">The sequence shown here is derived from an EMBL/GenBank/DDBJ whole genome shotgun (WGS) entry which is preliminary data.</text>
</comment>
<dbReference type="SUPFAM" id="SSF140478">
    <property type="entry name" value="LemA-like"/>
    <property type="match status" value="1"/>
</dbReference>
<feature type="coiled-coil region" evidence="6">
    <location>
        <begin position="122"/>
        <end position="149"/>
    </location>
</feature>
<feature type="transmembrane region" description="Helical" evidence="7">
    <location>
        <begin position="6"/>
        <end position="29"/>
    </location>
</feature>
<dbReference type="Pfam" id="PF04011">
    <property type="entry name" value="LemA"/>
    <property type="match status" value="1"/>
</dbReference>
<dbReference type="InterPro" id="IPR023353">
    <property type="entry name" value="LemA-like_dom_sf"/>
</dbReference>
<sequence>MGGAAVAIVIVVVILAVIIGLVAWAIAAYNGLVQLRNRVGNGWAQIDVQLKQRADLIPNLVETVKGYAAHESGVLTQVTAARAGAMAAATNPGATIAQRAAAENQLSRALFNLTATAEAYPQLMANQNFVNLQNQLQALEQKIAFARQFYNDVVMKYNTRIETVPSNIIAGLFHFTQAQYFAADEASRAVPQVRF</sequence>
<evidence type="ECO:0000313" key="9">
    <source>
        <dbReference type="Proteomes" id="UP000235034"/>
    </source>
</evidence>
<reference evidence="8 9" key="1">
    <citation type="submission" date="2017-07" db="EMBL/GenBank/DDBJ databases">
        <title>Bifidobacterium novel species.</title>
        <authorList>
            <person name="Lugli G.A."/>
            <person name="Milani C."/>
            <person name="Duranti S."/>
            <person name="Mangifesta M."/>
        </authorList>
    </citation>
    <scope>NUCLEOTIDE SEQUENCE [LARGE SCALE GENOMIC DNA]</scope>
    <source>
        <strain evidence="8 9">77</strain>
    </source>
</reference>
<keyword evidence="5 7" id="KW-0472">Membrane</keyword>
<evidence type="ECO:0000256" key="5">
    <source>
        <dbReference type="ARBA" id="ARBA00023136"/>
    </source>
</evidence>
<dbReference type="EMBL" id="NMWT01000002">
    <property type="protein sequence ID" value="PLS29620.1"/>
    <property type="molecule type" value="Genomic_DNA"/>
</dbReference>
<proteinExistence type="inferred from homology"/>
<organism evidence="8 9">
    <name type="scientific">Bifidobacterium parmae</name>
    <dbReference type="NCBI Taxonomy" id="361854"/>
    <lineage>
        <taxon>Bacteria</taxon>
        <taxon>Bacillati</taxon>
        <taxon>Actinomycetota</taxon>
        <taxon>Actinomycetes</taxon>
        <taxon>Bifidobacteriales</taxon>
        <taxon>Bifidobacteriaceae</taxon>
        <taxon>Bifidobacterium</taxon>
    </lineage>
</organism>
<dbReference type="Gene3D" id="1.20.1440.20">
    <property type="entry name" value="LemA-like domain"/>
    <property type="match status" value="1"/>
</dbReference>
<accession>A0A2N5J5Y2</accession>
<dbReference type="PANTHER" id="PTHR34478">
    <property type="entry name" value="PROTEIN LEMA"/>
    <property type="match status" value="1"/>
</dbReference>
<dbReference type="RefSeq" id="WP_165784796.1">
    <property type="nucleotide sequence ID" value="NZ_NMWT01000002.1"/>
</dbReference>